<keyword evidence="12" id="KW-0040">ANK repeat</keyword>
<dbReference type="SMART" id="SM00239">
    <property type="entry name" value="C2"/>
    <property type="match status" value="1"/>
</dbReference>
<dbReference type="EMBL" id="CP001329">
    <property type="protein sequence ID" value="ACO65474.1"/>
    <property type="molecule type" value="Genomic_DNA"/>
</dbReference>
<evidence type="ECO:0000256" key="11">
    <source>
        <dbReference type="ARBA" id="ARBA00023303"/>
    </source>
</evidence>
<dbReference type="PANTHER" id="PTHR10582">
    <property type="entry name" value="TRANSIENT RECEPTOR POTENTIAL ION CHANNEL PROTEIN"/>
    <property type="match status" value="1"/>
</dbReference>
<dbReference type="PROSITE" id="PS50088">
    <property type="entry name" value="ANK_REPEAT"/>
    <property type="match status" value="2"/>
</dbReference>
<evidence type="ECO:0000256" key="6">
    <source>
        <dbReference type="ARBA" id="ARBA00022737"/>
    </source>
</evidence>
<dbReference type="KEGG" id="mis:MICPUN_61192"/>
<dbReference type="SMART" id="SM00248">
    <property type="entry name" value="ANK"/>
    <property type="match status" value="5"/>
</dbReference>
<dbReference type="RefSeq" id="XP_002504216.1">
    <property type="nucleotide sequence ID" value="XM_002504170.1"/>
</dbReference>
<gene>
    <name evidence="16" type="ORF">MICPUN_61192</name>
</gene>
<dbReference type="GO" id="GO:0005886">
    <property type="term" value="C:plasma membrane"/>
    <property type="evidence" value="ECO:0007669"/>
    <property type="project" value="UniProtKB-SubCell"/>
</dbReference>
<feature type="transmembrane region" description="Helical" evidence="14">
    <location>
        <begin position="379"/>
        <end position="396"/>
    </location>
</feature>
<dbReference type="STRING" id="296587.C1EBU4"/>
<dbReference type="Gene3D" id="2.60.40.150">
    <property type="entry name" value="C2 domain"/>
    <property type="match status" value="1"/>
</dbReference>
<evidence type="ECO:0000313" key="17">
    <source>
        <dbReference type="Proteomes" id="UP000002009"/>
    </source>
</evidence>
<dbReference type="InterPro" id="IPR024862">
    <property type="entry name" value="TRPV"/>
</dbReference>
<keyword evidence="17" id="KW-1185">Reference proteome</keyword>
<dbReference type="SUPFAM" id="SSF48403">
    <property type="entry name" value="Ankyrin repeat"/>
    <property type="match status" value="1"/>
</dbReference>
<feature type="region of interest" description="Disordered" evidence="13">
    <location>
        <begin position="873"/>
        <end position="898"/>
    </location>
</feature>
<protein>
    <submittedName>
        <fullName evidence="16">Transient receptor potential Ca2+ channel family</fullName>
    </submittedName>
</protein>
<evidence type="ECO:0000256" key="5">
    <source>
        <dbReference type="ARBA" id="ARBA00022692"/>
    </source>
</evidence>
<evidence type="ECO:0000256" key="10">
    <source>
        <dbReference type="ARBA" id="ARBA00023136"/>
    </source>
</evidence>
<dbReference type="Pfam" id="PF00520">
    <property type="entry name" value="Ion_trans"/>
    <property type="match status" value="1"/>
</dbReference>
<dbReference type="eggNOG" id="KOG1328">
    <property type="taxonomic scope" value="Eukaryota"/>
</dbReference>
<feature type="transmembrane region" description="Helical" evidence="14">
    <location>
        <begin position="1012"/>
        <end position="1035"/>
    </location>
</feature>
<feature type="region of interest" description="Disordered" evidence="13">
    <location>
        <begin position="452"/>
        <end position="543"/>
    </location>
</feature>
<dbReference type="InterPro" id="IPR035892">
    <property type="entry name" value="C2_domain_sf"/>
</dbReference>
<keyword evidence="7" id="KW-0106">Calcium</keyword>
<dbReference type="AlphaFoldDB" id="C1EBU4"/>
<evidence type="ECO:0000259" key="15">
    <source>
        <dbReference type="PROSITE" id="PS50004"/>
    </source>
</evidence>
<dbReference type="PROSITE" id="PS50297">
    <property type="entry name" value="ANK_REP_REGION"/>
    <property type="match status" value="2"/>
</dbReference>
<evidence type="ECO:0000256" key="1">
    <source>
        <dbReference type="ARBA" id="ARBA00004651"/>
    </source>
</evidence>
<dbReference type="InParanoid" id="C1EBU4"/>
<feature type="transmembrane region" description="Helical" evidence="14">
    <location>
        <begin position="972"/>
        <end position="991"/>
    </location>
</feature>
<dbReference type="GO" id="GO:0005216">
    <property type="term" value="F:monoatomic ion channel activity"/>
    <property type="evidence" value="ECO:0007669"/>
    <property type="project" value="InterPro"/>
</dbReference>
<dbReference type="InterPro" id="IPR000008">
    <property type="entry name" value="C2_dom"/>
</dbReference>
<evidence type="ECO:0000256" key="3">
    <source>
        <dbReference type="ARBA" id="ARBA00022475"/>
    </source>
</evidence>
<evidence type="ECO:0000256" key="13">
    <source>
        <dbReference type="SAM" id="MobiDB-lite"/>
    </source>
</evidence>
<dbReference type="Pfam" id="PF00023">
    <property type="entry name" value="Ank"/>
    <property type="match status" value="1"/>
</dbReference>
<dbReference type="PANTHER" id="PTHR10582:SF2">
    <property type="entry name" value="INACTIVE"/>
    <property type="match status" value="1"/>
</dbReference>
<keyword evidence="3" id="KW-1003">Cell membrane</keyword>
<keyword evidence="10 14" id="KW-0472">Membrane</keyword>
<evidence type="ECO:0000256" key="2">
    <source>
        <dbReference type="ARBA" id="ARBA00022448"/>
    </source>
</evidence>
<feature type="region of interest" description="Disordered" evidence="13">
    <location>
        <begin position="766"/>
        <end position="797"/>
    </location>
</feature>
<evidence type="ECO:0000256" key="8">
    <source>
        <dbReference type="ARBA" id="ARBA00022989"/>
    </source>
</evidence>
<dbReference type="InterPro" id="IPR002110">
    <property type="entry name" value="Ankyrin_rpt"/>
</dbReference>
<keyword evidence="9" id="KW-0406">Ion transport</keyword>
<dbReference type="Proteomes" id="UP000002009">
    <property type="component" value="Chromosome 9"/>
</dbReference>
<keyword evidence="6" id="KW-0677">Repeat</keyword>
<keyword evidence="16" id="KW-0675">Receptor</keyword>
<feature type="transmembrane region" description="Helical" evidence="14">
    <location>
        <begin position="1079"/>
        <end position="1104"/>
    </location>
</feature>
<dbReference type="InterPro" id="IPR036770">
    <property type="entry name" value="Ankyrin_rpt-contain_sf"/>
</dbReference>
<feature type="repeat" description="ANK" evidence="12">
    <location>
        <begin position="173"/>
        <end position="199"/>
    </location>
</feature>
<evidence type="ECO:0000313" key="16">
    <source>
        <dbReference type="EMBL" id="ACO65474.1"/>
    </source>
</evidence>
<dbReference type="PROSITE" id="PS50004">
    <property type="entry name" value="C2"/>
    <property type="match status" value="1"/>
</dbReference>
<keyword evidence="4" id="KW-0109">Calcium transport</keyword>
<feature type="compositionally biased region" description="Basic and acidic residues" evidence="13">
    <location>
        <begin position="1"/>
        <end position="15"/>
    </location>
</feature>
<keyword evidence="11" id="KW-0407">Ion channel</keyword>
<feature type="compositionally biased region" description="Low complexity" evidence="13">
    <location>
        <begin position="468"/>
        <end position="480"/>
    </location>
</feature>
<dbReference type="GeneID" id="8246389"/>
<accession>C1EBU4</accession>
<evidence type="ECO:0000256" key="4">
    <source>
        <dbReference type="ARBA" id="ARBA00022568"/>
    </source>
</evidence>
<feature type="region of interest" description="Disordered" evidence="13">
    <location>
        <begin position="1"/>
        <end position="22"/>
    </location>
</feature>
<reference evidence="16 17" key="1">
    <citation type="journal article" date="2009" name="Science">
        <title>Green evolution and dynamic adaptations revealed by genomes of the marine picoeukaryotes Micromonas.</title>
        <authorList>
            <person name="Worden A.Z."/>
            <person name="Lee J.H."/>
            <person name="Mock T."/>
            <person name="Rouze P."/>
            <person name="Simmons M.P."/>
            <person name="Aerts A.L."/>
            <person name="Allen A.E."/>
            <person name="Cuvelier M.L."/>
            <person name="Derelle E."/>
            <person name="Everett M.V."/>
            <person name="Foulon E."/>
            <person name="Grimwood J."/>
            <person name="Gundlach H."/>
            <person name="Henrissat B."/>
            <person name="Napoli C."/>
            <person name="McDonald S.M."/>
            <person name="Parker M.S."/>
            <person name="Rombauts S."/>
            <person name="Salamov A."/>
            <person name="Von Dassow P."/>
            <person name="Badger J.H."/>
            <person name="Coutinho P.M."/>
            <person name="Demir E."/>
            <person name="Dubchak I."/>
            <person name="Gentemann C."/>
            <person name="Eikrem W."/>
            <person name="Gready J.E."/>
            <person name="John U."/>
            <person name="Lanier W."/>
            <person name="Lindquist E.A."/>
            <person name="Lucas S."/>
            <person name="Mayer K.F."/>
            <person name="Moreau H."/>
            <person name="Not F."/>
            <person name="Otillar R."/>
            <person name="Panaud O."/>
            <person name="Pangilinan J."/>
            <person name="Paulsen I."/>
            <person name="Piegu B."/>
            <person name="Poliakov A."/>
            <person name="Robbens S."/>
            <person name="Schmutz J."/>
            <person name="Toulza E."/>
            <person name="Wyss T."/>
            <person name="Zelensky A."/>
            <person name="Zhou K."/>
            <person name="Armbrust E.V."/>
            <person name="Bhattacharya D."/>
            <person name="Goodenough U.W."/>
            <person name="Van de Peer Y."/>
            <person name="Grigoriev I.V."/>
        </authorList>
    </citation>
    <scope>NUCLEOTIDE SEQUENCE [LARGE SCALE GENOMIC DNA]</scope>
    <source>
        <strain evidence="17">RCC299 / NOUM17</strain>
    </source>
</reference>
<keyword evidence="2" id="KW-0813">Transport</keyword>
<feature type="repeat" description="ANK" evidence="12">
    <location>
        <begin position="130"/>
        <end position="162"/>
    </location>
</feature>
<dbReference type="Pfam" id="PF12796">
    <property type="entry name" value="Ank_2"/>
    <property type="match status" value="1"/>
</dbReference>
<evidence type="ECO:0000256" key="14">
    <source>
        <dbReference type="SAM" id="Phobius"/>
    </source>
</evidence>
<dbReference type="CDD" id="cd00030">
    <property type="entry name" value="C2"/>
    <property type="match status" value="1"/>
</dbReference>
<organism evidence="16 17">
    <name type="scientific">Micromonas commoda (strain RCC299 / NOUM17 / CCMP2709)</name>
    <name type="common">Picoplanktonic green alga</name>
    <dbReference type="NCBI Taxonomy" id="296587"/>
    <lineage>
        <taxon>Eukaryota</taxon>
        <taxon>Viridiplantae</taxon>
        <taxon>Chlorophyta</taxon>
        <taxon>Mamiellophyceae</taxon>
        <taxon>Mamiellales</taxon>
        <taxon>Mamiellaceae</taxon>
        <taxon>Micromonas</taxon>
    </lineage>
</organism>
<dbReference type="InterPro" id="IPR005821">
    <property type="entry name" value="Ion_trans_dom"/>
</dbReference>
<dbReference type="GO" id="GO:0098703">
    <property type="term" value="P:calcium ion import across plasma membrane"/>
    <property type="evidence" value="ECO:0007669"/>
    <property type="project" value="TreeGrafter"/>
</dbReference>
<name>C1EBU4_MICCC</name>
<keyword evidence="8 14" id="KW-1133">Transmembrane helix</keyword>
<evidence type="ECO:0000256" key="12">
    <source>
        <dbReference type="PROSITE-ProRule" id="PRU00023"/>
    </source>
</evidence>
<evidence type="ECO:0000256" key="9">
    <source>
        <dbReference type="ARBA" id="ARBA00023065"/>
    </source>
</evidence>
<feature type="domain" description="C2" evidence="15">
    <location>
        <begin position="623"/>
        <end position="756"/>
    </location>
</feature>
<feature type="transmembrane region" description="Helical" evidence="14">
    <location>
        <begin position="341"/>
        <end position="359"/>
    </location>
</feature>
<dbReference type="OrthoDB" id="7729168at2759"/>
<evidence type="ECO:0000256" key="7">
    <source>
        <dbReference type="ARBA" id="ARBA00022837"/>
    </source>
</evidence>
<feature type="transmembrane region" description="Helical" evidence="14">
    <location>
        <begin position="925"/>
        <end position="952"/>
    </location>
</feature>
<dbReference type="Gene3D" id="1.25.40.20">
    <property type="entry name" value="Ankyrin repeat-containing domain"/>
    <property type="match status" value="1"/>
</dbReference>
<dbReference type="eggNOG" id="KOG3676">
    <property type="taxonomic scope" value="Eukaryota"/>
</dbReference>
<comment type="subcellular location">
    <subcellularLocation>
        <location evidence="1">Cell membrane</location>
        <topology evidence="1">Multi-pass membrane protein</topology>
    </subcellularLocation>
</comment>
<sequence length="1187" mass="129696">MPKKRGGDDVVRSDDAVAEQARSFDTPGTPWYAVKHGTLEDLMDIWPATRCARPHHAGVTADDPCELCGCRADVFDTGAVGENILHICVLFHTTETLRMARYLVLKFGAALVNAPYQQRRRVTDPPGLYEGETALHIAIVHRDAELVSFLLNHGARLDVHAIGTFFAPGRVYFGETPLAFAASTGATELVDILLKHAFDRGGKKLRDAVLNDADALGNTAAHMAVVNNRLDCYDHLVDQCGASESVENNAGLTPFLIAARDGNAHAFNRVLRRKFAAVWRFGPVTSYNLNLTGIDTVGARASDRPENAVDVLVRSHRIELLSHPVLVAVLDLKWRRFAKAAFLRHLACYAAFLALFAWLVAEHVGRRERSEWRSGRRIAAEWCCFAGVAAMSYLHVRDLRFYARKYYRSLTVRNGKSSDVPTYSLPGRGVDGRCNPRQRPVQVRWVGRGTRIGRDWTQGRGGPVPEPSDSTVVATVSTTSIDEEADFAATDADTKTPPGSPPPNSSKTLRKQDSTRSIGRFRAFDAGQGGTGAESGDSARRKARRRGGFFGRMLSGSGGIVHSRSSNHFLFDSLGSTGCGGGGDDDGFAFGGVVDVRSAIARGRWRLLRERWMERNWPGVARKRLGLSHSLSRADDFDDRVVVLLRVNVLGARGLPAADANGASDPYCVVHAAPGVIARTQPVMETLEPLWHRSFSFTAPPGLRRSGNCVFLSVIDYDGYDEADEDGDDRLGFAAVPHHDVQYVGSGIAAPGPTWLDLMPTRREAESRALEHSRRSRAAESAAVAEGTPSSSPSSRPVGQILAEVYYEVVNKSKGGVHTDFYPRDEAAIDGNNQRRLVGPQPPLRKRLGALGYEVVGGDARAVLTGKTSDKNVADGFPFGEDGDGDGFGSDSGEEGEGEAETTVAEAVAEVRRAIKNSKRGARHAFLAIKCWITSVFVPQPLMWLNLAHLILHAFHFVDWNLSEAPSARDDVVFSLAALAAWGFFMYFVATSRRVGFFVVIVARCIKDVVKFSALWIIAMLAFSQAFYILGAGWLGDPALKPASFGAVAWKLFAVATAAEGFFDDVMPDTDVSSGGVEFTYTALVVAYQVLMSVLMLNVIIAMFNQTFSRVSDRSRDEWTLQWALKVLLAEARLEPVERFRHRLGAEVDGPGSERAQNFEINFAEGMQEKGSVEAAIRELLSEDPKR</sequence>
<proteinExistence type="predicted"/>
<feature type="compositionally biased region" description="Polar residues" evidence="13">
    <location>
        <begin position="788"/>
        <end position="797"/>
    </location>
</feature>
<dbReference type="Pfam" id="PF00168">
    <property type="entry name" value="C2"/>
    <property type="match status" value="1"/>
</dbReference>
<keyword evidence="5 14" id="KW-0812">Transmembrane</keyword>
<dbReference type="SUPFAM" id="SSF49562">
    <property type="entry name" value="C2 domain (Calcium/lipid-binding domain, CaLB)"/>
    <property type="match status" value="1"/>
</dbReference>